<evidence type="ECO:0000256" key="2">
    <source>
        <dbReference type="ARBA" id="ARBA00022908"/>
    </source>
</evidence>
<evidence type="ECO:0000256" key="5">
    <source>
        <dbReference type="PROSITE-ProRule" id="PRU01248"/>
    </source>
</evidence>
<organism evidence="8 9">
    <name type="scientific">Curtobacterium salicis</name>
    <dbReference type="NCBI Taxonomy" id="1779862"/>
    <lineage>
        <taxon>Bacteria</taxon>
        <taxon>Bacillati</taxon>
        <taxon>Actinomycetota</taxon>
        <taxon>Actinomycetes</taxon>
        <taxon>Micrococcales</taxon>
        <taxon>Microbacteriaceae</taxon>
        <taxon>Curtobacterium</taxon>
    </lineage>
</organism>
<dbReference type="RefSeq" id="WP_166781236.1">
    <property type="nucleotide sequence ID" value="NZ_JAAOYO010000004.1"/>
</dbReference>
<keyword evidence="3 5" id="KW-0238">DNA-binding</keyword>
<dbReference type="InterPro" id="IPR050808">
    <property type="entry name" value="Phage_Integrase"/>
</dbReference>
<accession>A0ABX0T9P1</accession>
<evidence type="ECO:0000256" key="4">
    <source>
        <dbReference type="ARBA" id="ARBA00023172"/>
    </source>
</evidence>
<sequence>MPRPPLVLGTWGQITRSRRGKLWVAKARFRDFDGVTRLVERTGSTGRQAEDTLVEHLRDRTRLHGGEITAESHVRVLADRWYDTLLERKVASGTLEAYRRSLRTHIEPALGALRIREVTVPVVDRHLGALIAKSPSAAKTARVILKGMFSLAVRHGAAGTNPVTEARAVAVTRGEVLTIASADVVVLRQRLRAWDTGIDKGGRVRTAELGDLVDMLMATAVRTGELLAIRWVDVDLGADVPTVTITGTVVQVRGEGLQRQEHPKTASSWRRLPLPPFAVAMLMQRRADAYTEWVFPSSTGTLRSPNNMRRQWRDFRDHHGYDDWITPKSFRKTVGKLIRDGVDLDTAAALLGHSNTRVTEQHYTGRIHDAPDVREHLEQLGR</sequence>
<proteinExistence type="inferred from homology"/>
<dbReference type="Pfam" id="PF22022">
    <property type="entry name" value="Phage_int_M"/>
    <property type="match status" value="1"/>
</dbReference>
<dbReference type="InterPro" id="IPR002104">
    <property type="entry name" value="Integrase_catalytic"/>
</dbReference>
<evidence type="ECO:0000259" key="6">
    <source>
        <dbReference type="PROSITE" id="PS51898"/>
    </source>
</evidence>
<keyword evidence="2" id="KW-0229">DNA integration</keyword>
<dbReference type="InterPro" id="IPR044068">
    <property type="entry name" value="CB"/>
</dbReference>
<dbReference type="InterPro" id="IPR013762">
    <property type="entry name" value="Integrase-like_cat_sf"/>
</dbReference>
<dbReference type="CDD" id="cd01189">
    <property type="entry name" value="INT_ICEBs1_C_like"/>
    <property type="match status" value="1"/>
</dbReference>
<evidence type="ECO:0000313" key="9">
    <source>
        <dbReference type="Proteomes" id="UP001318300"/>
    </source>
</evidence>
<feature type="domain" description="Tyr recombinase" evidence="6">
    <location>
        <begin position="172"/>
        <end position="378"/>
    </location>
</feature>
<feature type="domain" description="Core-binding (CB)" evidence="7">
    <location>
        <begin position="72"/>
        <end position="153"/>
    </location>
</feature>
<protein>
    <submittedName>
        <fullName evidence="8">Integrase</fullName>
    </submittedName>
</protein>
<reference evidence="8 9" key="1">
    <citation type="submission" date="2020-03" db="EMBL/GenBank/DDBJ databases">
        <title>Above-ground endophytic microbial communities from plants in different locations in the United States.</title>
        <authorList>
            <person name="Frank C."/>
        </authorList>
    </citation>
    <scope>NUCLEOTIDE SEQUENCE [LARGE SCALE GENOMIC DNA]</scope>
    <source>
        <strain evidence="8 9">WW7</strain>
    </source>
</reference>
<comment type="caution">
    <text evidence="8">The sequence shown here is derived from an EMBL/GenBank/DDBJ whole genome shotgun (WGS) entry which is preliminary data.</text>
</comment>
<evidence type="ECO:0000256" key="3">
    <source>
        <dbReference type="ARBA" id="ARBA00023125"/>
    </source>
</evidence>
<dbReference type="Gene3D" id="1.10.150.130">
    <property type="match status" value="1"/>
</dbReference>
<dbReference type="Pfam" id="PF00589">
    <property type="entry name" value="Phage_integrase"/>
    <property type="match status" value="1"/>
</dbReference>
<dbReference type="InterPro" id="IPR011010">
    <property type="entry name" value="DNA_brk_join_enz"/>
</dbReference>
<name>A0ABX0T9P1_9MICO</name>
<dbReference type="PROSITE" id="PS51900">
    <property type="entry name" value="CB"/>
    <property type="match status" value="1"/>
</dbReference>
<dbReference type="Gene3D" id="1.10.443.10">
    <property type="entry name" value="Intergrase catalytic core"/>
    <property type="match status" value="1"/>
</dbReference>
<evidence type="ECO:0000259" key="7">
    <source>
        <dbReference type="PROSITE" id="PS51900"/>
    </source>
</evidence>
<dbReference type="InterPro" id="IPR053876">
    <property type="entry name" value="Phage_int_M"/>
</dbReference>
<dbReference type="PROSITE" id="PS51898">
    <property type="entry name" value="TYR_RECOMBINASE"/>
    <property type="match status" value="1"/>
</dbReference>
<dbReference type="Proteomes" id="UP001318300">
    <property type="component" value="Unassembled WGS sequence"/>
</dbReference>
<dbReference type="PANTHER" id="PTHR30629">
    <property type="entry name" value="PROPHAGE INTEGRASE"/>
    <property type="match status" value="1"/>
</dbReference>
<dbReference type="InterPro" id="IPR010998">
    <property type="entry name" value="Integrase_recombinase_N"/>
</dbReference>
<keyword evidence="9" id="KW-1185">Reference proteome</keyword>
<dbReference type="SUPFAM" id="SSF56349">
    <property type="entry name" value="DNA breaking-rejoining enzymes"/>
    <property type="match status" value="1"/>
</dbReference>
<gene>
    <name evidence="8" type="ORF">E9228_002916</name>
</gene>
<dbReference type="EMBL" id="JAAOYO010000004">
    <property type="protein sequence ID" value="NII42258.1"/>
    <property type="molecule type" value="Genomic_DNA"/>
</dbReference>
<evidence type="ECO:0000256" key="1">
    <source>
        <dbReference type="ARBA" id="ARBA00008857"/>
    </source>
</evidence>
<dbReference type="PANTHER" id="PTHR30629:SF2">
    <property type="entry name" value="PROPHAGE INTEGRASE INTS-RELATED"/>
    <property type="match status" value="1"/>
</dbReference>
<keyword evidence="4" id="KW-0233">DNA recombination</keyword>
<comment type="similarity">
    <text evidence="1">Belongs to the 'phage' integrase family.</text>
</comment>
<evidence type="ECO:0000313" key="8">
    <source>
        <dbReference type="EMBL" id="NII42258.1"/>
    </source>
</evidence>